<name>A0ACB7TJP5_HYAAI</name>
<evidence type="ECO:0000313" key="1">
    <source>
        <dbReference type="EMBL" id="KAH6947125.1"/>
    </source>
</evidence>
<comment type="caution">
    <text evidence="1">The sequence shown here is derived from an EMBL/GenBank/DDBJ whole genome shotgun (WGS) entry which is preliminary data.</text>
</comment>
<protein>
    <submittedName>
        <fullName evidence="1">Uncharacterized protein</fullName>
    </submittedName>
</protein>
<gene>
    <name evidence="1" type="ORF">HPB50_017177</name>
</gene>
<sequence>MAAASANAAGRMAKNICGHVFVMRAAPHAWDPRKTAWPPLSWPRALAIDSRRASLVACRWDGIGAKVVAVQQNLVKPRSCDVNENVISESCRTEYGISEEQLKNAVPLEQVIDQFSQWARARLEAEAGGQFYFVTDGQLTLRQALHPEAVRHGILLPDTFYHFFDLRKEFQAFYGKAVDSVQDMLACILGDDSGRELPQVAWRIRTPPRWFI</sequence>
<organism evidence="1 2">
    <name type="scientific">Hyalomma asiaticum</name>
    <name type="common">Tick</name>
    <dbReference type="NCBI Taxonomy" id="266040"/>
    <lineage>
        <taxon>Eukaryota</taxon>
        <taxon>Metazoa</taxon>
        <taxon>Ecdysozoa</taxon>
        <taxon>Arthropoda</taxon>
        <taxon>Chelicerata</taxon>
        <taxon>Arachnida</taxon>
        <taxon>Acari</taxon>
        <taxon>Parasitiformes</taxon>
        <taxon>Ixodida</taxon>
        <taxon>Ixodoidea</taxon>
        <taxon>Ixodidae</taxon>
        <taxon>Hyalomminae</taxon>
        <taxon>Hyalomma</taxon>
    </lineage>
</organism>
<evidence type="ECO:0000313" key="2">
    <source>
        <dbReference type="Proteomes" id="UP000821845"/>
    </source>
</evidence>
<dbReference type="EMBL" id="CM023481">
    <property type="protein sequence ID" value="KAH6947125.1"/>
    <property type="molecule type" value="Genomic_DNA"/>
</dbReference>
<reference evidence="1" key="1">
    <citation type="submission" date="2020-05" db="EMBL/GenBank/DDBJ databases">
        <title>Large-scale comparative analyses of tick genomes elucidate their genetic diversity and vector capacities.</title>
        <authorList>
            <person name="Jia N."/>
            <person name="Wang J."/>
            <person name="Shi W."/>
            <person name="Du L."/>
            <person name="Sun Y."/>
            <person name="Zhan W."/>
            <person name="Jiang J."/>
            <person name="Wang Q."/>
            <person name="Zhang B."/>
            <person name="Ji P."/>
            <person name="Sakyi L.B."/>
            <person name="Cui X."/>
            <person name="Yuan T."/>
            <person name="Jiang B."/>
            <person name="Yang W."/>
            <person name="Lam T.T.-Y."/>
            <person name="Chang Q."/>
            <person name="Ding S."/>
            <person name="Wang X."/>
            <person name="Zhu J."/>
            <person name="Ruan X."/>
            <person name="Zhao L."/>
            <person name="Wei J."/>
            <person name="Que T."/>
            <person name="Du C."/>
            <person name="Cheng J."/>
            <person name="Dai P."/>
            <person name="Han X."/>
            <person name="Huang E."/>
            <person name="Gao Y."/>
            <person name="Liu J."/>
            <person name="Shao H."/>
            <person name="Ye R."/>
            <person name="Li L."/>
            <person name="Wei W."/>
            <person name="Wang X."/>
            <person name="Wang C."/>
            <person name="Yang T."/>
            <person name="Huo Q."/>
            <person name="Li W."/>
            <person name="Guo W."/>
            <person name="Chen H."/>
            <person name="Zhou L."/>
            <person name="Ni X."/>
            <person name="Tian J."/>
            <person name="Zhou Y."/>
            <person name="Sheng Y."/>
            <person name="Liu T."/>
            <person name="Pan Y."/>
            <person name="Xia L."/>
            <person name="Li J."/>
            <person name="Zhao F."/>
            <person name="Cao W."/>
        </authorList>
    </citation>
    <scope>NUCLEOTIDE SEQUENCE</scope>
    <source>
        <strain evidence="1">Hyas-2018</strain>
    </source>
</reference>
<dbReference type="Proteomes" id="UP000821845">
    <property type="component" value="Chromosome 1"/>
</dbReference>
<proteinExistence type="predicted"/>
<accession>A0ACB7TJP5</accession>
<keyword evidence="2" id="KW-1185">Reference proteome</keyword>